<name>A0A0N0IRT3_THESC</name>
<gene>
    <name evidence="2" type="ORF">AN926_00505</name>
</gene>
<dbReference type="Proteomes" id="UP000053099">
    <property type="component" value="Unassembled WGS sequence"/>
</dbReference>
<keyword evidence="1" id="KW-0472">Membrane</keyword>
<evidence type="ECO:0000313" key="3">
    <source>
        <dbReference type="Proteomes" id="UP000053099"/>
    </source>
</evidence>
<dbReference type="EMBL" id="LJJR01000003">
    <property type="protein sequence ID" value="KPD32938.1"/>
    <property type="molecule type" value="Genomic_DNA"/>
</dbReference>
<dbReference type="AlphaFoldDB" id="A0A0N0IRT3"/>
<feature type="transmembrane region" description="Helical" evidence="1">
    <location>
        <begin position="59"/>
        <end position="76"/>
    </location>
</feature>
<evidence type="ECO:0000313" key="2">
    <source>
        <dbReference type="EMBL" id="KPD32938.1"/>
    </source>
</evidence>
<dbReference type="PATRIC" id="fig|37636.3.peg.1075"/>
<comment type="caution">
    <text evidence="2">The sequence shown here is derived from an EMBL/GenBank/DDBJ whole genome shotgun (WGS) entry which is preliminary data.</text>
</comment>
<proteinExistence type="predicted"/>
<keyword evidence="1" id="KW-1133">Transmembrane helix</keyword>
<reference evidence="2 3" key="1">
    <citation type="submission" date="2015-09" db="EMBL/GenBank/DDBJ databases">
        <title>Draft genome sequence of Thermus scotoductus strain K1 isolated from a geothermal spring in Nagorno-Karabakh, Armenia.</title>
        <authorList>
            <person name="Saghatelyan A."/>
            <person name="Poghosyan L."/>
            <person name="Panosyan H."/>
            <person name="Birkeland N.-K."/>
        </authorList>
    </citation>
    <scope>NUCLEOTIDE SEQUENCE [LARGE SCALE GENOMIC DNA]</scope>
    <source>
        <strain evidence="2 3">K1</strain>
    </source>
</reference>
<accession>A0A0N0IRT3</accession>
<keyword evidence="1" id="KW-0812">Transmembrane</keyword>
<feature type="transmembrane region" description="Helical" evidence="1">
    <location>
        <begin position="31"/>
        <end position="53"/>
    </location>
</feature>
<protein>
    <submittedName>
        <fullName evidence="2">Uncharacterized protein</fullName>
    </submittedName>
</protein>
<organism evidence="2 3">
    <name type="scientific">Thermus scotoductus</name>
    <dbReference type="NCBI Taxonomy" id="37636"/>
    <lineage>
        <taxon>Bacteria</taxon>
        <taxon>Thermotogati</taxon>
        <taxon>Deinococcota</taxon>
        <taxon>Deinococci</taxon>
        <taxon>Thermales</taxon>
        <taxon>Thermaceae</taxon>
        <taxon>Thermus</taxon>
    </lineage>
</organism>
<feature type="transmembrane region" description="Helical" evidence="1">
    <location>
        <begin position="88"/>
        <end position="106"/>
    </location>
</feature>
<sequence>MPAPERKEGLWGLLEALLDPKAPFSLRLRGLRLYAGFLLVLQGGVLLLLAWVVPRASHPLLWALALGGALWLLFQAEASWQREGEEPLTPLRVVGLGGALFFFLGVMGLLLWPGGFLLFLLGALGFLYLWYRSERALLARK</sequence>
<feature type="transmembrane region" description="Helical" evidence="1">
    <location>
        <begin position="112"/>
        <end position="131"/>
    </location>
</feature>
<evidence type="ECO:0000256" key="1">
    <source>
        <dbReference type="SAM" id="Phobius"/>
    </source>
</evidence>